<comment type="catalytic activity">
    <reaction evidence="7">
        <text>RNA(n) + ATP = RNA(n)-3'-adenine ribonucleotide + diphosphate</text>
        <dbReference type="Rhea" id="RHEA:11332"/>
        <dbReference type="Rhea" id="RHEA-COMP:14527"/>
        <dbReference type="Rhea" id="RHEA-COMP:17347"/>
        <dbReference type="ChEBI" id="CHEBI:30616"/>
        <dbReference type="ChEBI" id="CHEBI:33019"/>
        <dbReference type="ChEBI" id="CHEBI:140395"/>
        <dbReference type="ChEBI" id="CHEBI:173115"/>
        <dbReference type="EC" id="2.7.7.19"/>
    </reaction>
</comment>
<dbReference type="InterPro" id="IPR025866">
    <property type="entry name" value="PolyA_pol_arg_C_dom"/>
</dbReference>
<evidence type="ECO:0000256" key="8">
    <source>
        <dbReference type="RuleBase" id="RU003953"/>
    </source>
</evidence>
<protein>
    <recommendedName>
        <fullName evidence="7">Poly(A) polymerase I</fullName>
        <shortName evidence="7">PAP I</shortName>
        <ecNumber evidence="7">2.7.7.19</ecNumber>
    </recommendedName>
</protein>
<reference evidence="12 13" key="1">
    <citation type="submission" date="2019-04" db="EMBL/GenBank/DDBJ databases">
        <authorList>
            <person name="Van Vliet M D."/>
        </authorList>
    </citation>
    <scope>NUCLEOTIDE SEQUENCE [LARGE SCALE GENOMIC DNA]</scope>
    <source>
        <strain evidence="12 13">F21</strain>
    </source>
</reference>
<dbReference type="Proteomes" id="UP000346198">
    <property type="component" value="Unassembled WGS sequence"/>
</dbReference>
<name>A0A6C2UGG3_9BACT</name>
<keyword evidence="4 7" id="KW-0067">ATP-binding</keyword>
<dbReference type="SUPFAM" id="SSF81891">
    <property type="entry name" value="Poly A polymerase C-terminal region-like"/>
    <property type="match status" value="1"/>
</dbReference>
<dbReference type="Pfam" id="PF12626">
    <property type="entry name" value="PolyA_pol_arg_C"/>
    <property type="match status" value="1"/>
</dbReference>
<dbReference type="PANTHER" id="PTHR43051:SF1">
    <property type="entry name" value="POLYNUCLEOTIDE ADENYLYLTRANSFERASE FAMILY PROTEIN"/>
    <property type="match status" value="1"/>
</dbReference>
<keyword evidence="1 7" id="KW-0507">mRNA processing</keyword>
<sequence length="406" mass="47028">MEPTILKRPDHNVSRKNISSAAIKVLYRLKDEGCTAYIAGGGVRDLLLNRNPKDFDVATDATPEQLRKMFKNCRLVGRRFRLAHILFRGEIIETATFRAPVPEDETIHSDNTFRTGEEGMVMRDNVFGTPEEDALRRDFTVNALFYNIADFSIIDYAGGLDDLKKKIIRVIGDPDTRFAEDPVRMIRAARFAGTLGFEIEKEAYDSICRNKDKLASAASSRMYEEVQKLFFCGHAKAVFQWLERTGLLHPMFHDFSHWLDEDKARQGWVIQTLEQMDRWRKANLRVHPGVLFALPFGEYHEFLIQQLIDKGSSPHDATRNAVQGHLRGMCENVRVPKQVIYQVCDIMANQSRFQKTQGKRPQRFMQTKGFLDAFLYFKFSAKVHNRNQELLEFWTNLRQQKVKKAE</sequence>
<dbReference type="NCBIfam" id="TIGR01942">
    <property type="entry name" value="pcnB"/>
    <property type="match status" value="1"/>
</dbReference>
<dbReference type="RefSeq" id="WP_136060685.1">
    <property type="nucleotide sequence ID" value="NZ_CAAHFH010000001.1"/>
</dbReference>
<evidence type="ECO:0000256" key="2">
    <source>
        <dbReference type="ARBA" id="ARBA00022679"/>
    </source>
</evidence>
<dbReference type="EMBL" id="CAAHFH010000001">
    <property type="protein sequence ID" value="VGO19270.1"/>
    <property type="molecule type" value="Genomic_DNA"/>
</dbReference>
<dbReference type="CDD" id="cd05398">
    <property type="entry name" value="NT_ClassII-CCAase"/>
    <property type="match status" value="1"/>
</dbReference>
<dbReference type="Gene3D" id="3.30.460.10">
    <property type="entry name" value="Beta Polymerase, domain 2"/>
    <property type="match status" value="1"/>
</dbReference>
<keyword evidence="13" id="KW-1185">Reference proteome</keyword>
<dbReference type="GO" id="GO:0006397">
    <property type="term" value="P:mRNA processing"/>
    <property type="evidence" value="ECO:0007669"/>
    <property type="project" value="UniProtKB-KW"/>
</dbReference>
<dbReference type="Pfam" id="PF01743">
    <property type="entry name" value="PolyA_pol"/>
    <property type="match status" value="1"/>
</dbReference>
<dbReference type="GO" id="GO:0043633">
    <property type="term" value="P:polyadenylation-dependent RNA catabolic process"/>
    <property type="evidence" value="ECO:0007669"/>
    <property type="project" value="InterPro"/>
</dbReference>
<gene>
    <name evidence="7 12" type="primary">pcnB</name>
    <name evidence="12" type="ORF">SCARR_01328</name>
</gene>
<dbReference type="PANTHER" id="PTHR43051">
    <property type="entry name" value="POLYNUCLEOTIDE ADENYLYLTRANSFERASE FAMILY PROTEIN"/>
    <property type="match status" value="1"/>
</dbReference>
<dbReference type="HAMAP" id="MF_00957">
    <property type="entry name" value="PolyA_pol"/>
    <property type="match status" value="1"/>
</dbReference>
<accession>A0A6C2UGG3</accession>
<comment type="function">
    <text evidence="7">Adds poly(A) tail to the 3' end of many RNAs, which usually targets these RNAs for decay. Plays a significant role in the global control of gene expression, through influencing the rate of transcript degradation, and in the general RNA quality control.</text>
</comment>
<keyword evidence="5 7" id="KW-0694">RNA-binding</keyword>
<evidence type="ECO:0000259" key="11">
    <source>
        <dbReference type="Pfam" id="PF12627"/>
    </source>
</evidence>
<feature type="domain" description="Poly A polymerase head" evidence="9">
    <location>
        <begin position="36"/>
        <end position="169"/>
    </location>
</feature>
<dbReference type="InterPro" id="IPR052191">
    <property type="entry name" value="tRNA_ntf/polyA_polymerase_I"/>
</dbReference>
<dbReference type="GO" id="GO:0003723">
    <property type="term" value="F:RNA binding"/>
    <property type="evidence" value="ECO:0007669"/>
    <property type="project" value="UniProtKB-UniRule"/>
</dbReference>
<dbReference type="InterPro" id="IPR010206">
    <property type="entry name" value="PolA_pol_I"/>
</dbReference>
<evidence type="ECO:0000259" key="9">
    <source>
        <dbReference type="Pfam" id="PF01743"/>
    </source>
</evidence>
<feature type="active site" evidence="7">
    <location>
        <position position="138"/>
    </location>
</feature>
<feature type="domain" description="Polymerase A arginine-rich C-terminal" evidence="10">
    <location>
        <begin position="311"/>
        <end position="403"/>
    </location>
</feature>
<dbReference type="GO" id="GO:0005524">
    <property type="term" value="F:ATP binding"/>
    <property type="evidence" value="ECO:0007669"/>
    <property type="project" value="UniProtKB-UniRule"/>
</dbReference>
<dbReference type="InterPro" id="IPR032828">
    <property type="entry name" value="PolyA_RNA-bd"/>
</dbReference>
<dbReference type="GO" id="GO:1990817">
    <property type="term" value="F:poly(A) RNA polymerase activity"/>
    <property type="evidence" value="ECO:0007669"/>
    <property type="project" value="UniProtKB-UniRule"/>
</dbReference>
<keyword evidence="2 7" id="KW-0808">Transferase</keyword>
<evidence type="ECO:0000256" key="1">
    <source>
        <dbReference type="ARBA" id="ARBA00022664"/>
    </source>
</evidence>
<dbReference type="Pfam" id="PF12627">
    <property type="entry name" value="PolyA_pol_RNAbd"/>
    <property type="match status" value="1"/>
</dbReference>
<evidence type="ECO:0000313" key="13">
    <source>
        <dbReference type="Proteomes" id="UP000346198"/>
    </source>
</evidence>
<comment type="similarity">
    <text evidence="7 8">Belongs to the tRNA nucleotidyltransferase/poly(A) polymerase family.</text>
</comment>
<proteinExistence type="inferred from homology"/>
<evidence type="ECO:0000256" key="6">
    <source>
        <dbReference type="ARBA" id="ARBA00023163"/>
    </source>
</evidence>
<organism evidence="12 13">
    <name type="scientific">Pontiella sulfatireligans</name>
    <dbReference type="NCBI Taxonomy" id="2750658"/>
    <lineage>
        <taxon>Bacteria</taxon>
        <taxon>Pseudomonadati</taxon>
        <taxon>Kiritimatiellota</taxon>
        <taxon>Kiritimatiellia</taxon>
        <taxon>Kiritimatiellales</taxon>
        <taxon>Pontiellaceae</taxon>
        <taxon>Pontiella</taxon>
    </lineage>
</organism>
<feature type="active site" evidence="7">
    <location>
        <position position="54"/>
    </location>
</feature>
<dbReference type="FunFam" id="3.30.460.10:FF:000035">
    <property type="entry name" value="Poly(A) polymerase I"/>
    <property type="match status" value="1"/>
</dbReference>
<dbReference type="SUPFAM" id="SSF81301">
    <property type="entry name" value="Nucleotidyltransferase"/>
    <property type="match status" value="1"/>
</dbReference>
<evidence type="ECO:0000256" key="4">
    <source>
        <dbReference type="ARBA" id="ARBA00022840"/>
    </source>
</evidence>
<dbReference type="InterPro" id="IPR002646">
    <property type="entry name" value="PolA_pol_head_dom"/>
</dbReference>
<evidence type="ECO:0000259" key="10">
    <source>
        <dbReference type="Pfam" id="PF12626"/>
    </source>
</evidence>
<feature type="domain" description="tRNA nucleotidyltransferase/poly(A) polymerase RNA and SrmB- binding" evidence="11">
    <location>
        <begin position="196"/>
        <end position="256"/>
    </location>
</feature>
<dbReference type="EC" id="2.7.7.19" evidence="7"/>
<keyword evidence="6 7" id="KW-0804">Transcription</keyword>
<dbReference type="InterPro" id="IPR043519">
    <property type="entry name" value="NT_sf"/>
</dbReference>
<evidence type="ECO:0000256" key="7">
    <source>
        <dbReference type="HAMAP-Rule" id="MF_00957"/>
    </source>
</evidence>
<evidence type="ECO:0000256" key="5">
    <source>
        <dbReference type="ARBA" id="ARBA00022884"/>
    </source>
</evidence>
<dbReference type="AlphaFoldDB" id="A0A6C2UGG3"/>
<dbReference type="Gene3D" id="1.10.3090.10">
    <property type="entry name" value="cca-adding enzyme, domain 2"/>
    <property type="match status" value="1"/>
</dbReference>
<evidence type="ECO:0000313" key="12">
    <source>
        <dbReference type="EMBL" id="VGO19270.1"/>
    </source>
</evidence>
<feature type="active site" evidence="7">
    <location>
        <position position="56"/>
    </location>
</feature>
<keyword evidence="3 7" id="KW-0547">Nucleotide-binding</keyword>
<evidence type="ECO:0000256" key="3">
    <source>
        <dbReference type="ARBA" id="ARBA00022741"/>
    </source>
</evidence>